<feature type="region of interest" description="Disordered" evidence="6">
    <location>
        <begin position="861"/>
        <end position="885"/>
    </location>
</feature>
<feature type="compositionally biased region" description="Gly residues" evidence="6">
    <location>
        <begin position="67"/>
        <end position="78"/>
    </location>
</feature>
<evidence type="ECO:0000256" key="1">
    <source>
        <dbReference type="ARBA" id="ARBA00006192"/>
    </source>
</evidence>
<feature type="region of interest" description="Disordered" evidence="6">
    <location>
        <begin position="210"/>
        <end position="237"/>
    </location>
</feature>
<dbReference type="InterPro" id="IPR011990">
    <property type="entry name" value="TPR-like_helical_dom_sf"/>
</dbReference>
<evidence type="ECO:0000256" key="4">
    <source>
        <dbReference type="ARBA" id="ARBA00044511"/>
    </source>
</evidence>
<feature type="region of interest" description="Disordered" evidence="6">
    <location>
        <begin position="35"/>
        <end position="96"/>
    </location>
</feature>
<feature type="repeat" description="PPR" evidence="5">
    <location>
        <begin position="735"/>
        <end position="769"/>
    </location>
</feature>
<organism evidence="7 8">
    <name type="scientific">Xylaria hypoxylon</name>
    <dbReference type="NCBI Taxonomy" id="37992"/>
    <lineage>
        <taxon>Eukaryota</taxon>
        <taxon>Fungi</taxon>
        <taxon>Dikarya</taxon>
        <taxon>Ascomycota</taxon>
        <taxon>Pezizomycotina</taxon>
        <taxon>Sordariomycetes</taxon>
        <taxon>Xylariomycetidae</taxon>
        <taxon>Xylariales</taxon>
        <taxon>Xylariaceae</taxon>
        <taxon>Xylaria</taxon>
    </lineage>
</organism>
<evidence type="ECO:0000256" key="5">
    <source>
        <dbReference type="PROSITE-ProRule" id="PRU00708"/>
    </source>
</evidence>
<feature type="compositionally biased region" description="Basic residues" evidence="6">
    <location>
        <begin position="863"/>
        <end position="873"/>
    </location>
</feature>
<keyword evidence="8" id="KW-1185">Reference proteome</keyword>
<dbReference type="PROSITE" id="PS51375">
    <property type="entry name" value="PPR"/>
    <property type="match status" value="2"/>
</dbReference>
<keyword evidence="2" id="KW-0677">Repeat</keyword>
<sequence length="903" mass="102116">MPTPFICRKCTARLAKSAFRSLRPNKSPLHTRIIPAERPSHVVVPPAQHGPKSSQSRHPSVILTENGDGGDGGDGGDNGSTTPLHTTTSSQGQYGEVGEIATRWKGEIRKFIPKRTAATKQLASLPANNARELKAKILGAWGDYILFHGDLVSLYGLSHQEARHAGGQLERLLRGHLETKEVAARRLDQYLAWKKDFSAALRNVVAASSVQGDNSSTSDSKSEKASHESEPASMRTAWQRLDRERRERLWPQMVLSAAVSEPHTLPTLIQSTFDPSWCPSYVAEDMLYLLFRRRQLVLQKGDQGNCGQVQEIEAIATFILDRCPPRYLDLEQTVLHSTFSPLSTSELVRRYELLKTLEHPLHANTLLHLASRFAKGSDTKLYAVDIFRILTSMRGFNLNTPAAASVCTTLLTLNEHELLPDQKAAPDLLFEFLLKRGFRPNTLGLSALMRNFCIRGHLDTAWKIFDLMLQYGLEPDRYVYSILLNGSKQNLDSASFESIFNIITSRNAWSPVLVNDFLSLLFRENESQLERRRRQRKKVNNAWRPMLELYAKLYDVAPLQKFTLFPLENMVDTWSLQPKHLTPSTRLAESLMPQPDNRLMQPDTITLSLMIGAHMRSLLTPKYAIRYYVHFFNLVDRKDPTALSLLANHGTLMFDIFLRTLMQFRETTGFAIKEVLKRINAAKREKAQYGHNRHHHPPSVHTWTIVLNGFKNHNDVRGVIGILDMMTNIGGVQPTLPTWNALIQAFARTRNVSGAVKAVWSLEKAGLQPDNRTIEAFNMLPRNLKEQAIAQLEEVRKAPEIFSNTKASPQDSVTNPGVPKINRTHHLSSNDPIQRPKPVIPKTLKALARQRGKLDIQTIESRSKRRQVLRRSRASTPNSVGTLTGRRHGERYFKDIESPYICT</sequence>
<evidence type="ECO:0000256" key="3">
    <source>
        <dbReference type="ARBA" id="ARBA00044493"/>
    </source>
</evidence>
<comment type="subunit">
    <text evidence="4">Binds to mitochondrial small subunit 15S rRNA.</text>
</comment>
<gene>
    <name evidence="7" type="ORF">E0Z10_g86</name>
</gene>
<protein>
    <recommendedName>
        <fullName evidence="9">Pentacotripeptide-repeat region of PRORP domain-containing protein</fullName>
    </recommendedName>
</protein>
<dbReference type="OrthoDB" id="185373at2759"/>
<dbReference type="PANTHER" id="PTHR47447:SF17">
    <property type="entry name" value="OS12G0638900 PROTEIN"/>
    <property type="match status" value="1"/>
</dbReference>
<comment type="similarity">
    <text evidence="1">Belongs to the CCM1 family.</text>
</comment>
<dbReference type="Pfam" id="PF01535">
    <property type="entry name" value="PPR"/>
    <property type="match status" value="2"/>
</dbReference>
<dbReference type="InterPro" id="IPR002885">
    <property type="entry name" value="PPR_rpt"/>
</dbReference>
<dbReference type="AlphaFoldDB" id="A0A4Z0Z9T9"/>
<dbReference type="Pfam" id="PF13041">
    <property type="entry name" value="PPR_2"/>
    <property type="match status" value="1"/>
</dbReference>
<reference evidence="7 8" key="1">
    <citation type="submission" date="2019-03" db="EMBL/GenBank/DDBJ databases">
        <title>Draft genome sequence of Xylaria hypoxylon DSM 108379, a ubiquitous saprotrophic-parasitic fungi on hardwood.</title>
        <authorList>
            <person name="Buettner E."/>
            <person name="Leonhardt S."/>
            <person name="Gebauer A.M."/>
            <person name="Liers C."/>
            <person name="Hofrichter M."/>
            <person name="Kellner H."/>
        </authorList>
    </citation>
    <scope>NUCLEOTIDE SEQUENCE [LARGE SCALE GENOMIC DNA]</scope>
    <source>
        <strain evidence="7 8">DSM 108379</strain>
    </source>
</reference>
<feature type="compositionally biased region" description="Polar residues" evidence="6">
    <location>
        <begin position="80"/>
        <end position="93"/>
    </location>
</feature>
<evidence type="ECO:0000313" key="8">
    <source>
        <dbReference type="Proteomes" id="UP000297716"/>
    </source>
</evidence>
<dbReference type="Gene3D" id="1.25.40.10">
    <property type="entry name" value="Tetratricopeptide repeat domain"/>
    <property type="match status" value="2"/>
</dbReference>
<dbReference type="EMBL" id="SKBN01000001">
    <property type="protein sequence ID" value="TGJ88640.1"/>
    <property type="molecule type" value="Genomic_DNA"/>
</dbReference>
<dbReference type="STRING" id="37992.A0A4Z0Z9T9"/>
<evidence type="ECO:0000313" key="7">
    <source>
        <dbReference type="EMBL" id="TGJ88640.1"/>
    </source>
</evidence>
<feature type="compositionally biased region" description="Basic and acidic residues" evidence="6">
    <location>
        <begin position="220"/>
        <end position="230"/>
    </location>
</feature>
<proteinExistence type="inferred from homology"/>
<evidence type="ECO:0008006" key="9">
    <source>
        <dbReference type="Google" id="ProtNLM"/>
    </source>
</evidence>
<evidence type="ECO:0000256" key="2">
    <source>
        <dbReference type="ARBA" id="ARBA00022737"/>
    </source>
</evidence>
<dbReference type="Proteomes" id="UP000297716">
    <property type="component" value="Unassembled WGS sequence"/>
</dbReference>
<feature type="repeat" description="PPR" evidence="5">
    <location>
        <begin position="441"/>
        <end position="475"/>
    </location>
</feature>
<accession>A0A4Z0Z9T9</accession>
<dbReference type="NCBIfam" id="TIGR00756">
    <property type="entry name" value="PPR"/>
    <property type="match status" value="1"/>
</dbReference>
<evidence type="ECO:0000256" key="6">
    <source>
        <dbReference type="SAM" id="MobiDB-lite"/>
    </source>
</evidence>
<name>A0A4Z0Z9T9_9PEZI</name>
<comment type="function">
    <text evidence="3">Regulates mitochondrial small subunit maturation by controlling 15S rRNA 5'-end processing. Localizes to the 5' precursor of the 15S rRNA in a position that is subsequently occupied by mS47 in the mature yeast mtSSU. Uses structure and sequence-specific RNA recognition, binding to a single-stranded region of the precursor and specifically recognizing bases -6 to -1. The exchange of Ccm1 for mS47 is coupled to the irreversible removal of precursor rRNA that is accompanied by conformational changes of the mitoribosomal proteins uS5m and mS26. These conformational changes signal completion of 5'-end rRNA processing through protection of the mature 5'-end of the 15S rRNA and stabilization of mS47. The removal of the 5' precursor together with the dissociation of Ccm1 may be catalyzed by the 5'-3' exoribonuclease Pet127. Involved in the specific removal of group I introns in mitochondrial encoded transcripts.</text>
</comment>
<dbReference type="PANTHER" id="PTHR47447">
    <property type="entry name" value="OS03G0856100 PROTEIN"/>
    <property type="match status" value="1"/>
</dbReference>
<comment type="caution">
    <text evidence="7">The sequence shown here is derived from an EMBL/GenBank/DDBJ whole genome shotgun (WGS) entry which is preliminary data.</text>
</comment>